<keyword evidence="2" id="KW-1185">Reference proteome</keyword>
<organism evidence="1 2">
    <name type="scientific">Faecalicatena contorta</name>
    <dbReference type="NCBI Taxonomy" id="39482"/>
    <lineage>
        <taxon>Bacteria</taxon>
        <taxon>Bacillati</taxon>
        <taxon>Bacillota</taxon>
        <taxon>Clostridia</taxon>
        <taxon>Lachnospirales</taxon>
        <taxon>Lachnospiraceae</taxon>
        <taxon>Faecalicatena</taxon>
    </lineage>
</organism>
<gene>
    <name evidence="1" type="ORF">SAMN05216529_11166</name>
</gene>
<sequence>MNQNMMEEVNEAIYAGERALSSLRTAQDELSSAKSWGIVDLLGGGLITDMIKHSKMDRASSYMETAKHDLRVFQRELKDVTVNADFQINVGDFLKFADFFFDGIVADYLVQSKIADAKKEVNKAIRQVEDILADLRSFSY</sequence>
<evidence type="ECO:0000313" key="1">
    <source>
        <dbReference type="EMBL" id="SUQ15281.1"/>
    </source>
</evidence>
<protein>
    <submittedName>
        <fullName evidence="1">Uncharacterized protein</fullName>
    </submittedName>
</protein>
<proteinExistence type="predicted"/>
<evidence type="ECO:0000313" key="2">
    <source>
        <dbReference type="Proteomes" id="UP000254051"/>
    </source>
</evidence>
<dbReference type="AlphaFoldDB" id="A0A315ZSM4"/>
<dbReference type="EMBL" id="UHJJ01000011">
    <property type="protein sequence ID" value="SUQ15281.1"/>
    <property type="molecule type" value="Genomic_DNA"/>
</dbReference>
<accession>A0A315ZSM4</accession>
<dbReference type="RefSeq" id="WP_181392877.1">
    <property type="nucleotide sequence ID" value="NZ_QGDS01000011.1"/>
</dbReference>
<name>A0A315ZSM4_9FIRM</name>
<dbReference type="Proteomes" id="UP000254051">
    <property type="component" value="Unassembled WGS sequence"/>
</dbReference>
<reference evidence="2" key="1">
    <citation type="submission" date="2017-07" db="EMBL/GenBank/DDBJ databases">
        <authorList>
            <person name="Varghese N."/>
            <person name="Submissions S."/>
        </authorList>
    </citation>
    <scope>NUCLEOTIDE SEQUENCE [LARGE SCALE GENOMIC DNA]</scope>
    <source>
        <strain evidence="2">NLAE-zl-C134</strain>
    </source>
</reference>